<dbReference type="EMBL" id="JBBXMP010000050">
    <property type="protein sequence ID" value="KAL0065223.1"/>
    <property type="molecule type" value="Genomic_DNA"/>
</dbReference>
<dbReference type="Proteomes" id="UP001437256">
    <property type="component" value="Unassembled WGS sequence"/>
</dbReference>
<organism evidence="2 3">
    <name type="scientific">Marasmius tenuissimus</name>
    <dbReference type="NCBI Taxonomy" id="585030"/>
    <lineage>
        <taxon>Eukaryota</taxon>
        <taxon>Fungi</taxon>
        <taxon>Dikarya</taxon>
        <taxon>Basidiomycota</taxon>
        <taxon>Agaricomycotina</taxon>
        <taxon>Agaricomycetes</taxon>
        <taxon>Agaricomycetidae</taxon>
        <taxon>Agaricales</taxon>
        <taxon>Marasmiineae</taxon>
        <taxon>Marasmiaceae</taxon>
        <taxon>Marasmius</taxon>
    </lineage>
</organism>
<keyword evidence="1" id="KW-1133">Transmembrane helix</keyword>
<reference evidence="2 3" key="1">
    <citation type="submission" date="2024-05" db="EMBL/GenBank/DDBJ databases">
        <title>A draft genome resource for the thread blight pathogen Marasmius tenuissimus strain MS-2.</title>
        <authorList>
            <person name="Yulfo-Soto G.E."/>
            <person name="Baruah I.K."/>
            <person name="Amoako-Attah I."/>
            <person name="Bukari Y."/>
            <person name="Meinhardt L.W."/>
            <person name="Bailey B.A."/>
            <person name="Cohen S.P."/>
        </authorList>
    </citation>
    <scope>NUCLEOTIDE SEQUENCE [LARGE SCALE GENOMIC DNA]</scope>
    <source>
        <strain evidence="2 3">MS-2</strain>
    </source>
</reference>
<accession>A0ABR2ZWQ6</accession>
<comment type="caution">
    <text evidence="2">The sequence shown here is derived from an EMBL/GenBank/DDBJ whole genome shotgun (WGS) entry which is preliminary data.</text>
</comment>
<keyword evidence="1" id="KW-0812">Transmembrane</keyword>
<sequence length="76" mass="8643">MLLGRSGPTPPAPLDVPENRVFITCFHCVAILFTIFRLTRRTRIHRLSWDDGWAAFAALMIVGFLVVDWVKWGTGE</sequence>
<feature type="transmembrane region" description="Helical" evidence="1">
    <location>
        <begin position="20"/>
        <end position="39"/>
    </location>
</feature>
<feature type="transmembrane region" description="Helical" evidence="1">
    <location>
        <begin position="51"/>
        <end position="70"/>
    </location>
</feature>
<name>A0ABR2ZWQ6_9AGAR</name>
<proteinExistence type="predicted"/>
<keyword evidence="3" id="KW-1185">Reference proteome</keyword>
<evidence type="ECO:0000313" key="3">
    <source>
        <dbReference type="Proteomes" id="UP001437256"/>
    </source>
</evidence>
<evidence type="ECO:0000256" key="1">
    <source>
        <dbReference type="SAM" id="Phobius"/>
    </source>
</evidence>
<keyword evidence="1" id="KW-0472">Membrane</keyword>
<protein>
    <submittedName>
        <fullName evidence="2">Uncharacterized protein</fullName>
    </submittedName>
</protein>
<evidence type="ECO:0000313" key="2">
    <source>
        <dbReference type="EMBL" id="KAL0065223.1"/>
    </source>
</evidence>
<gene>
    <name evidence="2" type="ORF">AAF712_007734</name>
</gene>